<dbReference type="Proteomes" id="UP000823882">
    <property type="component" value="Unassembled WGS sequence"/>
</dbReference>
<organism evidence="3 4">
    <name type="scientific">Candidatus Intestinimonas pullistercoris</name>
    <dbReference type="NCBI Taxonomy" id="2838623"/>
    <lineage>
        <taxon>Bacteria</taxon>
        <taxon>Bacillati</taxon>
        <taxon>Bacillota</taxon>
        <taxon>Clostridia</taxon>
        <taxon>Eubacteriales</taxon>
        <taxon>Intestinimonas</taxon>
    </lineage>
</organism>
<dbReference type="InterPro" id="IPR002102">
    <property type="entry name" value="Cohesin_dom"/>
</dbReference>
<feature type="domain" description="Cohesin" evidence="2">
    <location>
        <begin position="165"/>
        <end position="288"/>
    </location>
</feature>
<dbReference type="CDD" id="cd08547">
    <property type="entry name" value="Type_II_cohesin"/>
    <property type="match status" value="1"/>
</dbReference>
<comment type="caution">
    <text evidence="3">The sequence shown here is derived from an EMBL/GenBank/DDBJ whole genome shotgun (WGS) entry which is preliminary data.</text>
</comment>
<evidence type="ECO:0000256" key="1">
    <source>
        <dbReference type="SAM" id="SignalP"/>
    </source>
</evidence>
<evidence type="ECO:0000313" key="4">
    <source>
        <dbReference type="Proteomes" id="UP000823882"/>
    </source>
</evidence>
<dbReference type="AlphaFoldDB" id="A0A9D2NZS5"/>
<gene>
    <name evidence="3" type="ORF">H9701_09260</name>
</gene>
<keyword evidence="1" id="KW-0732">Signal</keyword>
<feature type="chain" id="PRO_5039457561" description="Cohesin domain-containing protein" evidence="1">
    <location>
        <begin position="27"/>
        <end position="536"/>
    </location>
</feature>
<sequence>MKRWKQTLLAGLAALLLCALLPAALAAGDGGAVLRAEAGGAPRGGTAEVEIWLDNGVGIGGGSLDITYDNTALELEKVIPAALGGALVQVNEHYTDTSARLSFASSQALGEGQILLCTAVFRIKETAPLGGSAVTLENARLYDVTGGLQESGVADGAVEIQYAGLTVSSVEAVRGQSVRVELLLDGALRPAGGSFEVIYDPEQLTAGGAVAGELLDGCSLVSNGTEPGRLRVTWAGSEALKAGGVLCTVTFHISQEASGTPEIGLENLRLYDETAAPLDALAAGGTITLLTPTEESPKLWIVGGGIDPDTCTASVDVVLEGRGVICGGGFTVDYPEGVTLLSAQSLADFGEVNTKETGNIVFAWAGEAASVESQRLLHLEFQVSDANISFPLTLEEARALDGGGNPATVVDIRSGKLLPGGLKYQAPAVDELAVRDVNGGTEIDLVLDMASASQVPSLLAQPERSLLLALYENGVLKAVMLQEFAVELDANGIAQVSVSATLQGSGDELRIFLVGEGAALVPLSEQAAYELEVAGV</sequence>
<dbReference type="Pfam" id="PF00963">
    <property type="entry name" value="Cohesin"/>
    <property type="match status" value="1"/>
</dbReference>
<protein>
    <recommendedName>
        <fullName evidence="2">Cohesin domain-containing protein</fullName>
    </recommendedName>
</protein>
<dbReference type="SUPFAM" id="SSF49384">
    <property type="entry name" value="Carbohydrate-binding domain"/>
    <property type="match status" value="2"/>
</dbReference>
<dbReference type="InterPro" id="IPR008965">
    <property type="entry name" value="CBM2/CBM3_carb-bd_dom_sf"/>
</dbReference>
<reference evidence="3" key="1">
    <citation type="journal article" date="2021" name="PeerJ">
        <title>Extensive microbial diversity within the chicken gut microbiome revealed by metagenomics and culture.</title>
        <authorList>
            <person name="Gilroy R."/>
            <person name="Ravi A."/>
            <person name="Getino M."/>
            <person name="Pursley I."/>
            <person name="Horton D.L."/>
            <person name="Alikhan N.F."/>
            <person name="Baker D."/>
            <person name="Gharbi K."/>
            <person name="Hall N."/>
            <person name="Watson M."/>
            <person name="Adriaenssens E.M."/>
            <person name="Foster-Nyarko E."/>
            <person name="Jarju S."/>
            <person name="Secka A."/>
            <person name="Antonio M."/>
            <person name="Oren A."/>
            <person name="Chaudhuri R.R."/>
            <person name="La Ragione R."/>
            <person name="Hildebrand F."/>
            <person name="Pallen M.J."/>
        </authorList>
    </citation>
    <scope>NUCLEOTIDE SEQUENCE</scope>
    <source>
        <strain evidence="3">CHK186-1790</strain>
    </source>
</reference>
<name>A0A9D2NZS5_9FIRM</name>
<feature type="signal peptide" evidence="1">
    <location>
        <begin position="1"/>
        <end position="26"/>
    </location>
</feature>
<evidence type="ECO:0000313" key="3">
    <source>
        <dbReference type="EMBL" id="HJC41721.1"/>
    </source>
</evidence>
<dbReference type="EMBL" id="DWWJ01000167">
    <property type="protein sequence ID" value="HJC41721.1"/>
    <property type="molecule type" value="Genomic_DNA"/>
</dbReference>
<reference evidence="3" key="2">
    <citation type="submission" date="2021-04" db="EMBL/GenBank/DDBJ databases">
        <authorList>
            <person name="Gilroy R."/>
        </authorList>
    </citation>
    <scope>NUCLEOTIDE SEQUENCE</scope>
    <source>
        <strain evidence="3">CHK186-1790</strain>
    </source>
</reference>
<proteinExistence type="predicted"/>
<dbReference type="GO" id="GO:0000272">
    <property type="term" value="P:polysaccharide catabolic process"/>
    <property type="evidence" value="ECO:0007669"/>
    <property type="project" value="InterPro"/>
</dbReference>
<dbReference type="GO" id="GO:0030246">
    <property type="term" value="F:carbohydrate binding"/>
    <property type="evidence" value="ECO:0007669"/>
    <property type="project" value="InterPro"/>
</dbReference>
<accession>A0A9D2NZS5</accession>
<dbReference type="Gene3D" id="2.60.40.680">
    <property type="match status" value="2"/>
</dbReference>
<evidence type="ECO:0000259" key="2">
    <source>
        <dbReference type="Pfam" id="PF00963"/>
    </source>
</evidence>